<evidence type="ECO:0000256" key="4">
    <source>
        <dbReference type="ARBA" id="ARBA00022679"/>
    </source>
</evidence>
<dbReference type="Pfam" id="PF00266">
    <property type="entry name" value="Aminotran_5"/>
    <property type="match status" value="1"/>
</dbReference>
<keyword evidence="8" id="KW-0411">Iron-sulfur</keyword>
<dbReference type="PIRSF" id="PIRSF005572">
    <property type="entry name" value="NifS"/>
    <property type="match status" value="1"/>
</dbReference>
<dbReference type="PROSITE" id="PS00595">
    <property type="entry name" value="AA_TRANSFER_CLASS_5"/>
    <property type="match status" value="1"/>
</dbReference>
<dbReference type="SUPFAM" id="SSF53383">
    <property type="entry name" value="PLP-dependent transferases"/>
    <property type="match status" value="1"/>
</dbReference>
<dbReference type="Gene3D" id="3.90.1150.10">
    <property type="entry name" value="Aspartate Aminotransferase, domain 1"/>
    <property type="match status" value="1"/>
</dbReference>
<evidence type="ECO:0000256" key="3">
    <source>
        <dbReference type="ARBA" id="ARBA00012239"/>
    </source>
</evidence>
<dbReference type="PANTHER" id="PTHR11601:SF34">
    <property type="entry name" value="CYSTEINE DESULFURASE"/>
    <property type="match status" value="1"/>
</dbReference>
<evidence type="ECO:0000313" key="12">
    <source>
        <dbReference type="EMBL" id="BBU69501.1"/>
    </source>
</evidence>
<evidence type="ECO:0000256" key="6">
    <source>
        <dbReference type="ARBA" id="ARBA00022898"/>
    </source>
</evidence>
<proteinExistence type="inferred from homology"/>
<dbReference type="InterPro" id="IPR020578">
    <property type="entry name" value="Aminotrans_V_PyrdxlP_BS"/>
</dbReference>
<dbReference type="InterPro" id="IPR015421">
    <property type="entry name" value="PyrdxlP-dep_Trfase_major"/>
</dbReference>
<keyword evidence="6" id="KW-0663">Pyridoxal phosphate</keyword>
<evidence type="ECO:0000256" key="10">
    <source>
        <dbReference type="RuleBase" id="RU004504"/>
    </source>
</evidence>
<comment type="cofactor">
    <cofactor evidence="1 10">
        <name>pyridoxal 5'-phosphate</name>
        <dbReference type="ChEBI" id="CHEBI:597326"/>
    </cofactor>
</comment>
<dbReference type="InterPro" id="IPR000192">
    <property type="entry name" value="Aminotrans_V_dom"/>
</dbReference>
<dbReference type="InterPro" id="IPR015424">
    <property type="entry name" value="PyrdxlP-dep_Trfase"/>
</dbReference>
<keyword evidence="5" id="KW-0479">Metal-binding</keyword>
<dbReference type="InterPro" id="IPR015422">
    <property type="entry name" value="PyrdxlP-dep_Trfase_small"/>
</dbReference>
<protein>
    <recommendedName>
        <fullName evidence="3">cysteine desulfurase</fullName>
        <ecNumber evidence="3">2.8.1.7</ecNumber>
    </recommendedName>
</protein>
<dbReference type="GO" id="GO:0031071">
    <property type="term" value="F:cysteine desulfurase activity"/>
    <property type="evidence" value="ECO:0007669"/>
    <property type="project" value="UniProtKB-EC"/>
</dbReference>
<keyword evidence="7" id="KW-0408">Iron</keyword>
<dbReference type="EMBL" id="AP022345">
    <property type="protein sequence ID" value="BBU69501.1"/>
    <property type="molecule type" value="Genomic_DNA"/>
</dbReference>
<keyword evidence="13" id="KW-1185">Reference proteome</keyword>
<name>A0A679I4Q4_9RHOO</name>
<dbReference type="GO" id="GO:0051536">
    <property type="term" value="F:iron-sulfur cluster binding"/>
    <property type="evidence" value="ECO:0007669"/>
    <property type="project" value="UniProtKB-KW"/>
</dbReference>
<dbReference type="Gene3D" id="3.40.640.10">
    <property type="entry name" value="Type I PLP-dependent aspartate aminotransferase-like (Major domain)"/>
    <property type="match status" value="1"/>
</dbReference>
<evidence type="ECO:0000256" key="1">
    <source>
        <dbReference type="ARBA" id="ARBA00001933"/>
    </source>
</evidence>
<dbReference type="RefSeq" id="WP_242451434.1">
    <property type="nucleotide sequence ID" value="NZ_AP019011.1"/>
</dbReference>
<dbReference type="GO" id="GO:0046872">
    <property type="term" value="F:metal ion binding"/>
    <property type="evidence" value="ECO:0007669"/>
    <property type="project" value="UniProtKB-KW"/>
</dbReference>
<feature type="domain" description="Aminotransferase class V" evidence="11">
    <location>
        <begin position="4"/>
        <end position="362"/>
    </location>
</feature>
<reference evidence="13" key="1">
    <citation type="submission" date="2020-01" db="EMBL/GenBank/DDBJ databases">
        <title>Phosphoaccumulans saitamaens gen. nov., sp. nov., a polyphosphate accumulating bacterium isolated from surface river water.</title>
        <authorList>
            <person name="Watanabe K."/>
            <person name="Suda W."/>
        </authorList>
    </citation>
    <scope>NUCLEOTIDE SEQUENCE [LARGE SCALE GENOMIC DNA]</scope>
    <source>
        <strain evidence="13">ICHIAU1</strain>
    </source>
</reference>
<evidence type="ECO:0000256" key="5">
    <source>
        <dbReference type="ARBA" id="ARBA00022723"/>
    </source>
</evidence>
<dbReference type="EC" id="2.8.1.7" evidence="3"/>
<evidence type="ECO:0000256" key="8">
    <source>
        <dbReference type="ARBA" id="ARBA00023014"/>
    </source>
</evidence>
<comment type="catalytic activity">
    <reaction evidence="9">
        <text>(sulfur carrier)-H + L-cysteine = (sulfur carrier)-SH + L-alanine</text>
        <dbReference type="Rhea" id="RHEA:43892"/>
        <dbReference type="Rhea" id="RHEA-COMP:14737"/>
        <dbReference type="Rhea" id="RHEA-COMP:14739"/>
        <dbReference type="ChEBI" id="CHEBI:29917"/>
        <dbReference type="ChEBI" id="CHEBI:35235"/>
        <dbReference type="ChEBI" id="CHEBI:57972"/>
        <dbReference type="ChEBI" id="CHEBI:64428"/>
        <dbReference type="EC" id="2.8.1.7"/>
    </reaction>
</comment>
<comment type="similarity">
    <text evidence="2">Belongs to the class-V pyridoxal-phosphate-dependent aminotransferase family. NifS/IscS subfamily.</text>
</comment>
<gene>
    <name evidence="12" type="primary">nifS-2</name>
    <name evidence="12" type="ORF">ICHIAU1_17840</name>
</gene>
<evidence type="ECO:0000313" key="13">
    <source>
        <dbReference type="Proteomes" id="UP000463961"/>
    </source>
</evidence>
<dbReference type="InterPro" id="IPR016454">
    <property type="entry name" value="Cysteine_dSase"/>
</dbReference>
<sequence>MAAHYFDHNATTPLDPFVLEAMLPFMGANFANPSATYTAGREARRAVEQAREQVAAALDADPSEVIFTASGSEANNLLIRGFADALRTEGAATTRLACTQIEHPCVAEPLRALARSGWDVSEVAVNASGVVERSSMTALPMDTCLVSVMSANNETGALQPVADLGAAFKRDRHDMTCFHTDAVQALGKHPLSFRKLNTAGVDALTVSGHKIGGPKGAAALVRDRQLPLIPLVYGGGQEQGLRSGTENVAAIVGFGVACTRAVADLEMRTLQAHRLQQHLEAWLRSRGAVIFSAAAERLPNTTFAAFPGIDGETLVSLLDRQGMAIASGAACGSGKSGVSAVLLAMGVDPVLAKGAIRISLGMMPYGATSIEAVDRLIGQLDKVLSQLQRFAAVA</sequence>
<evidence type="ECO:0000256" key="7">
    <source>
        <dbReference type="ARBA" id="ARBA00023004"/>
    </source>
</evidence>
<keyword evidence="4" id="KW-0808">Transferase</keyword>
<evidence type="ECO:0000259" key="11">
    <source>
        <dbReference type="Pfam" id="PF00266"/>
    </source>
</evidence>
<dbReference type="Proteomes" id="UP000463961">
    <property type="component" value="Chromosome"/>
</dbReference>
<accession>A0A679I4Q4</accession>
<organism evidence="12 13">
    <name type="scientific">Fluviibacter phosphoraccumulans</name>
    <dbReference type="NCBI Taxonomy" id="1751046"/>
    <lineage>
        <taxon>Bacteria</taxon>
        <taxon>Pseudomonadati</taxon>
        <taxon>Pseudomonadota</taxon>
        <taxon>Betaproteobacteria</taxon>
        <taxon>Rhodocyclales</taxon>
        <taxon>Fluviibacteraceae</taxon>
        <taxon>Fluviibacter</taxon>
    </lineage>
</organism>
<evidence type="ECO:0000256" key="9">
    <source>
        <dbReference type="ARBA" id="ARBA00050776"/>
    </source>
</evidence>
<dbReference type="PANTHER" id="PTHR11601">
    <property type="entry name" value="CYSTEINE DESULFURYLASE FAMILY MEMBER"/>
    <property type="match status" value="1"/>
</dbReference>
<evidence type="ECO:0000256" key="2">
    <source>
        <dbReference type="ARBA" id="ARBA00006490"/>
    </source>
</evidence>
<dbReference type="Gene3D" id="1.10.260.50">
    <property type="match status" value="1"/>
</dbReference>
<dbReference type="AlphaFoldDB" id="A0A679I4Q4"/>